<dbReference type="SUPFAM" id="SSF54768">
    <property type="entry name" value="dsRNA-binding domain-like"/>
    <property type="match status" value="3"/>
</dbReference>
<evidence type="ECO:0000313" key="7">
    <source>
        <dbReference type="WBParaSite" id="ACRNAN_scaffold1675.g18495.t1"/>
    </source>
</evidence>
<feature type="domain" description="DRBM" evidence="4">
    <location>
        <begin position="97"/>
        <end position="165"/>
    </location>
</feature>
<evidence type="ECO:0000256" key="2">
    <source>
        <dbReference type="ARBA" id="ARBA00022884"/>
    </source>
</evidence>
<evidence type="ECO:0000256" key="1">
    <source>
        <dbReference type="ARBA" id="ARBA00022737"/>
    </source>
</evidence>
<dbReference type="GO" id="GO:0003725">
    <property type="term" value="F:double-stranded RNA binding"/>
    <property type="evidence" value="ECO:0007669"/>
    <property type="project" value="TreeGrafter"/>
</dbReference>
<dbReference type="GO" id="GO:0043025">
    <property type="term" value="C:neuronal cell body"/>
    <property type="evidence" value="ECO:0007669"/>
    <property type="project" value="TreeGrafter"/>
</dbReference>
<accession>A0A914CZL9</accession>
<evidence type="ECO:0000313" key="6">
    <source>
        <dbReference type="Proteomes" id="UP000887540"/>
    </source>
</evidence>
<dbReference type="AlphaFoldDB" id="A0A914CZL9"/>
<dbReference type="GO" id="GO:0035418">
    <property type="term" value="P:protein localization to synapse"/>
    <property type="evidence" value="ECO:0007669"/>
    <property type="project" value="TreeGrafter"/>
</dbReference>
<dbReference type="WBParaSite" id="ACRNAN_scaffold1675.g18495.t1">
    <property type="protein sequence ID" value="ACRNAN_scaffold1675.g18495.t1"/>
    <property type="gene ID" value="ACRNAN_scaffold1675.g18495"/>
</dbReference>
<dbReference type="GO" id="GO:0003729">
    <property type="term" value="F:mRNA binding"/>
    <property type="evidence" value="ECO:0007669"/>
    <property type="project" value="TreeGrafter"/>
</dbReference>
<dbReference type="InterPro" id="IPR002589">
    <property type="entry name" value="Macro_dom"/>
</dbReference>
<reference evidence="7" key="1">
    <citation type="submission" date="2022-11" db="UniProtKB">
        <authorList>
            <consortium name="WormBaseParasite"/>
        </authorList>
    </citation>
    <scope>IDENTIFICATION</scope>
</reference>
<proteinExistence type="predicted"/>
<keyword evidence="2 3" id="KW-0694">RNA-binding</keyword>
<evidence type="ECO:0000259" key="4">
    <source>
        <dbReference type="PROSITE" id="PS50137"/>
    </source>
</evidence>
<keyword evidence="6" id="KW-1185">Reference proteome</keyword>
<dbReference type="GO" id="GO:0008298">
    <property type="term" value="P:intracellular mRNA localization"/>
    <property type="evidence" value="ECO:0007669"/>
    <property type="project" value="TreeGrafter"/>
</dbReference>
<dbReference type="SMART" id="SM00506">
    <property type="entry name" value="A1pp"/>
    <property type="match status" value="1"/>
</dbReference>
<evidence type="ECO:0000259" key="5">
    <source>
        <dbReference type="PROSITE" id="PS51154"/>
    </source>
</evidence>
<dbReference type="GO" id="GO:0098964">
    <property type="term" value="P:anterograde dendritic transport of messenger ribonucleoprotein complex"/>
    <property type="evidence" value="ECO:0007669"/>
    <property type="project" value="TreeGrafter"/>
</dbReference>
<dbReference type="PANTHER" id="PTHR46054">
    <property type="entry name" value="MATERNAL EFFECT PROTEIN STAUFEN"/>
    <property type="match status" value="1"/>
</dbReference>
<dbReference type="PROSITE" id="PS51154">
    <property type="entry name" value="MACRO"/>
    <property type="match status" value="1"/>
</dbReference>
<dbReference type="Pfam" id="PF01661">
    <property type="entry name" value="Macro"/>
    <property type="match status" value="1"/>
</dbReference>
<dbReference type="SMART" id="SM00358">
    <property type="entry name" value="DSRM"/>
    <property type="match status" value="2"/>
</dbReference>
<dbReference type="GO" id="GO:0005886">
    <property type="term" value="C:plasma membrane"/>
    <property type="evidence" value="ECO:0007669"/>
    <property type="project" value="TreeGrafter"/>
</dbReference>
<feature type="domain" description="DRBM" evidence="4">
    <location>
        <begin position="385"/>
        <end position="455"/>
    </location>
</feature>
<dbReference type="InterPro" id="IPR032478">
    <property type="entry name" value="Staufen_C"/>
</dbReference>
<feature type="domain" description="DRBM" evidence="4">
    <location>
        <begin position="1"/>
        <end position="50"/>
    </location>
</feature>
<dbReference type="InterPro" id="IPR051740">
    <property type="entry name" value="DRBM-containing_protein"/>
</dbReference>
<feature type="domain" description="Macro" evidence="5">
    <location>
        <begin position="470"/>
        <end position="647"/>
    </location>
</feature>
<organism evidence="6 7">
    <name type="scientific">Acrobeloides nanus</name>
    <dbReference type="NCBI Taxonomy" id="290746"/>
    <lineage>
        <taxon>Eukaryota</taxon>
        <taxon>Metazoa</taxon>
        <taxon>Ecdysozoa</taxon>
        <taxon>Nematoda</taxon>
        <taxon>Chromadorea</taxon>
        <taxon>Rhabditida</taxon>
        <taxon>Tylenchina</taxon>
        <taxon>Cephalobomorpha</taxon>
        <taxon>Cephaloboidea</taxon>
        <taxon>Cephalobidae</taxon>
        <taxon>Acrobeloides</taxon>
    </lineage>
</organism>
<dbReference type="InterPro" id="IPR057001">
    <property type="entry name" value="RYYR-CCHC"/>
</dbReference>
<dbReference type="Gene3D" id="3.30.160.20">
    <property type="match status" value="3"/>
</dbReference>
<dbReference type="CDD" id="cd19861">
    <property type="entry name" value="DSRM_STAU_rpt5"/>
    <property type="match status" value="1"/>
</dbReference>
<keyword evidence="1" id="KW-0677">Repeat</keyword>
<dbReference type="CDD" id="cd19860">
    <property type="entry name" value="DSRM_STAU_rpt4"/>
    <property type="match status" value="1"/>
</dbReference>
<dbReference type="GO" id="GO:0010494">
    <property type="term" value="C:cytoplasmic stress granule"/>
    <property type="evidence" value="ECO:0007669"/>
    <property type="project" value="TreeGrafter"/>
</dbReference>
<dbReference type="Pfam" id="PF00035">
    <property type="entry name" value="dsrm"/>
    <property type="match status" value="1"/>
</dbReference>
<dbReference type="SUPFAM" id="SSF52949">
    <property type="entry name" value="Macro domain-like"/>
    <property type="match status" value="1"/>
</dbReference>
<dbReference type="GO" id="GO:0032839">
    <property type="term" value="C:dendrite cytoplasm"/>
    <property type="evidence" value="ECO:0007669"/>
    <property type="project" value="GOC"/>
</dbReference>
<dbReference type="Pfam" id="PF23674">
    <property type="entry name" value="RYYR-CCHC"/>
    <property type="match status" value="1"/>
</dbReference>
<dbReference type="GO" id="GO:0007281">
    <property type="term" value="P:germ cell development"/>
    <property type="evidence" value="ECO:0007669"/>
    <property type="project" value="TreeGrafter"/>
</dbReference>
<dbReference type="FunFam" id="3.30.160.20:FF:000007">
    <property type="entry name" value="Double-stranded RNA-binding protein Staufen homolog 1"/>
    <property type="match status" value="1"/>
</dbReference>
<dbReference type="Pfam" id="PF16482">
    <property type="entry name" value="Staufen_C"/>
    <property type="match status" value="1"/>
</dbReference>
<sequence length="951" mass="107410">MESGEPHNRRYLLRCRLSSNSQSIIADGEGASKKSAKQDACKKLLEKIRGIENDPLYLASVIVKSSKKNAFGNVKEAKRKTIVKDMKLNPQYGQHINPVSRLIQVMQIRKEPEPIFRLIGEHGQNRSREFTVEVTCQGVRKEGTGPNKKLAKRAAAEAMLNEIGYVKPMPQPGKSLLKKKNMPSELASTNTSAQQQAPVMEIGVFNPNEVVTFASIENGKDIEQTEESLAGRITALSLETFADVENSFNEATSPSPVIMEEETEKTISIKDEADMQPIRSIKRRVTFSNEVSACPPDDSSQTPVIAPLKSEVVLVNKLKKRGKDSKKYLSTDERRLIASLSRLFLTYTFAEERKAGLVPSEEKYYSIEFLMHISLMPTTSLVIQSAKDCLEKLAKTYKFTVVYSDFPKAQTDVDAQYFSLVTLGFEKPIVCHGCGKSEEAAHTEAAFNAIKSLSTLDMEIVGESTLETMSKETPTEFIFKSKVFIRIGEILSQERDVIVNFRNSHISPEKGISTKILEAAGPELEKEWYLYKGMSTGSVRLSKSYNMTGYKSIIHTAIPFMHKGVSNVDRYMFSLCYRNALDLAAEEGYRSIVFPTPSGIVLQPTIEVALATISQWLETSPYADEFAEIVINCELARIFEQYIQSAKLIEDHGITLCDYYIGLNLVNPIESTAEAHNTLDLYYDGEELMELTDEVEANMFPADETPMQLTESFYNSFANDPQIGHKQRTIQSNGGVLVDTPLDFSPDFASGPIDFDSLVYSENGIRLQLSRNLSTTILTLEEGDTGLVRQYRLTTQNQAGDTFYFRCSKCESLSKKTGTNYRPKITVRAGMILGTRHPIHHPDCRPLTKEGVVVQQMDRHARMRICSGRGDPREIYEEMRQRVPGSESDDLNESDEHFPQWDRVRKQYTRLHKYGKWHSQMDFMSLRRKRYLVKKSLDLQSIHFGMQHQCL</sequence>
<dbReference type="PANTHER" id="PTHR46054:SF3">
    <property type="entry name" value="MATERNAL EFFECT PROTEIN STAUFEN"/>
    <property type="match status" value="1"/>
</dbReference>
<protein>
    <submittedName>
        <fullName evidence="7">Uncharacterized protein</fullName>
    </submittedName>
</protein>
<dbReference type="InterPro" id="IPR014720">
    <property type="entry name" value="dsRBD_dom"/>
</dbReference>
<dbReference type="PROSITE" id="PS50137">
    <property type="entry name" value="DS_RBD"/>
    <property type="match status" value="3"/>
</dbReference>
<name>A0A914CZL9_9BILA</name>
<dbReference type="InterPro" id="IPR043472">
    <property type="entry name" value="Macro_dom-like"/>
</dbReference>
<evidence type="ECO:0000256" key="3">
    <source>
        <dbReference type="PROSITE-ProRule" id="PRU00266"/>
    </source>
</evidence>
<dbReference type="Gene3D" id="3.40.220.10">
    <property type="entry name" value="Leucine Aminopeptidase, subunit E, domain 1"/>
    <property type="match status" value="1"/>
</dbReference>
<dbReference type="Proteomes" id="UP000887540">
    <property type="component" value="Unplaced"/>
</dbReference>